<evidence type="ECO:0000313" key="2">
    <source>
        <dbReference type="Proteomes" id="UP000244056"/>
    </source>
</evidence>
<dbReference type="EMBL" id="CP020114">
    <property type="protein sequence ID" value="AVZ31099.1"/>
    <property type="molecule type" value="Genomic_DNA"/>
</dbReference>
<sequence length="53" mass="6107">MIDILSYAKIETTLHLLSVVNFISSSPMKPASWLLTAYQLVNYREFLLNKVYA</sequence>
<accession>A0A2S0Q9G9</accession>
<dbReference type="Proteomes" id="UP000244056">
    <property type="component" value="Chromosome"/>
</dbReference>
<dbReference type="AlphaFoldDB" id="A0A2S0Q9G9"/>
<organism evidence="1 2">
    <name type="scientific">Nodularia spumigena UHCC 0039</name>
    <dbReference type="NCBI Taxonomy" id="1914872"/>
    <lineage>
        <taxon>Bacteria</taxon>
        <taxon>Bacillati</taxon>
        <taxon>Cyanobacteriota</taxon>
        <taxon>Cyanophyceae</taxon>
        <taxon>Nostocales</taxon>
        <taxon>Nodulariaceae</taxon>
        <taxon>Nodularia</taxon>
    </lineage>
</organism>
<evidence type="ECO:0000313" key="1">
    <source>
        <dbReference type="EMBL" id="AVZ31099.1"/>
    </source>
</evidence>
<name>A0A2S0Q9G9_NODSP</name>
<gene>
    <name evidence="1" type="ORF">BMF81_03462</name>
</gene>
<protein>
    <submittedName>
        <fullName evidence="1">Uncharacterized protein</fullName>
    </submittedName>
</protein>
<reference evidence="1 2" key="1">
    <citation type="submission" date="2017-03" db="EMBL/GenBank/DDBJ databases">
        <title>Comparative genomics of the toxic Baltic Sea cyanobacteria Nodularia spumigena UHCC 0039 and its response on varying salinity.</title>
        <authorList>
            <person name="Teikari J.E."/>
        </authorList>
    </citation>
    <scope>NUCLEOTIDE SEQUENCE [LARGE SCALE GENOMIC DNA]</scope>
    <source>
        <strain evidence="1 2">UHCC 0039</strain>
    </source>
</reference>
<proteinExistence type="predicted"/>
<dbReference type="KEGG" id="nsp:BMF81_03462"/>